<comment type="subcellular location">
    <subcellularLocation>
        <location evidence="1">Membrane</location>
        <topology evidence="1">Multi-pass membrane protein</topology>
    </subcellularLocation>
</comment>
<dbReference type="Pfam" id="PF00015">
    <property type="entry name" value="MCPsignal"/>
    <property type="match status" value="1"/>
</dbReference>
<dbReference type="Gene3D" id="1.10.287.950">
    <property type="entry name" value="Methyl-accepting chemotaxis protein"/>
    <property type="match status" value="1"/>
</dbReference>
<evidence type="ECO:0000313" key="11">
    <source>
        <dbReference type="EMBL" id="SDP80974.1"/>
    </source>
</evidence>
<accession>A0A1H0VRJ0</accession>
<keyword evidence="3 8" id="KW-1133">Transmembrane helix</keyword>
<dbReference type="Proteomes" id="UP000199460">
    <property type="component" value="Unassembled WGS sequence"/>
</dbReference>
<keyword evidence="2 8" id="KW-0812">Transmembrane</keyword>
<dbReference type="SUPFAM" id="SSF58104">
    <property type="entry name" value="Methyl-accepting chemotaxis protein (MCP) signaling domain"/>
    <property type="match status" value="1"/>
</dbReference>
<dbReference type="PROSITE" id="PS50885">
    <property type="entry name" value="HAMP"/>
    <property type="match status" value="1"/>
</dbReference>
<evidence type="ECO:0000256" key="2">
    <source>
        <dbReference type="ARBA" id="ARBA00022692"/>
    </source>
</evidence>
<reference evidence="12" key="1">
    <citation type="submission" date="2016-10" db="EMBL/GenBank/DDBJ databases">
        <authorList>
            <person name="Varghese N."/>
            <person name="Submissions S."/>
        </authorList>
    </citation>
    <scope>NUCLEOTIDE SEQUENCE [LARGE SCALE GENOMIC DNA]</scope>
    <source>
        <strain evidence="12">JCM 18416</strain>
    </source>
</reference>
<feature type="domain" description="HAMP" evidence="10">
    <location>
        <begin position="210"/>
        <end position="263"/>
    </location>
</feature>
<dbReference type="OrthoDB" id="2489132at2"/>
<dbReference type="EMBL" id="FNJJ01000006">
    <property type="protein sequence ID" value="SDP80974.1"/>
    <property type="molecule type" value="Genomic_DNA"/>
</dbReference>
<sequence length="540" mass="57881">MLASISIQRRLLILTLAPLAALVVVMALALDIAGRLNRHFEELFIDRMQPISQIKSVADAYAVDMVDALHKYRAGLIVEEQLRQTFTTSRQEADKALDTYSATRLTAEERQHLERIRALLQEADGLATGYLRQLGEPLREQEASSFNRQLYAVFDPLGSELDSLVQLQLDEGRKLSESTHSEYLLTRNLFIAVGLIALLLVLACSWTIALSIIRPLGRLCGLIGEVRHNCDLTLRVPVEGRDELAITAQALNALLEHFHSLIRHLGDTASQLAASAEQMSTISVQVSGATAQQGQQAALVATAVHEMSAAIQEVAGSAQNTSGNAAEARREAHLGSSLVQSNVQAIEQLSARVQQGAGVIDRLHAKSEEIGSVLTVIQNIAGQTNLLALNAAIEAARAGEAGRGFAVVADEVRSLASNTQQATESIHGMIAALQEGARQAVEAMRQSCAQADESVGHARRSGEVLQHIAAAVDCIADGSVQISTATEEQTAVACDISLNITGLNDSIQEVVSAAQQNSVASRELAQLANGLQQQAIRFRT</sequence>
<dbReference type="GO" id="GO:0016020">
    <property type="term" value="C:membrane"/>
    <property type="evidence" value="ECO:0007669"/>
    <property type="project" value="UniProtKB-SubCell"/>
</dbReference>
<dbReference type="PROSITE" id="PS50111">
    <property type="entry name" value="CHEMOTAXIS_TRANSDUC_2"/>
    <property type="match status" value="1"/>
</dbReference>
<proteinExistence type="inferred from homology"/>
<dbReference type="FunFam" id="1.10.287.950:FF:000001">
    <property type="entry name" value="Methyl-accepting chemotaxis sensory transducer"/>
    <property type="match status" value="1"/>
</dbReference>
<dbReference type="RefSeq" id="WP_090430481.1">
    <property type="nucleotide sequence ID" value="NZ_FNJJ01000006.1"/>
</dbReference>
<comment type="similarity">
    <text evidence="6">Belongs to the methyl-accepting chemotaxis (MCP) protein family.</text>
</comment>
<dbReference type="PRINTS" id="PR00260">
    <property type="entry name" value="CHEMTRNSDUCR"/>
</dbReference>
<evidence type="ECO:0000256" key="8">
    <source>
        <dbReference type="SAM" id="Phobius"/>
    </source>
</evidence>
<gene>
    <name evidence="11" type="ORF">SAMN05216213_10629</name>
</gene>
<evidence type="ECO:0000259" key="10">
    <source>
        <dbReference type="PROSITE" id="PS50885"/>
    </source>
</evidence>
<evidence type="ECO:0000313" key="12">
    <source>
        <dbReference type="Proteomes" id="UP000199460"/>
    </source>
</evidence>
<protein>
    <submittedName>
        <fullName evidence="11">Methyl-accepting chemotaxis protein</fullName>
    </submittedName>
</protein>
<keyword evidence="4 8" id="KW-0472">Membrane</keyword>
<dbReference type="InterPro" id="IPR024478">
    <property type="entry name" value="HlyB_4HB_MCP"/>
</dbReference>
<evidence type="ECO:0000256" key="7">
    <source>
        <dbReference type="PROSITE-ProRule" id="PRU00284"/>
    </source>
</evidence>
<dbReference type="SMART" id="SM00283">
    <property type="entry name" value="MA"/>
    <property type="match status" value="1"/>
</dbReference>
<dbReference type="Pfam" id="PF12729">
    <property type="entry name" value="4HB_MCP_1"/>
    <property type="match status" value="1"/>
</dbReference>
<dbReference type="PANTHER" id="PTHR32089">
    <property type="entry name" value="METHYL-ACCEPTING CHEMOTAXIS PROTEIN MCPB"/>
    <property type="match status" value="1"/>
</dbReference>
<feature type="transmembrane region" description="Helical" evidence="8">
    <location>
        <begin position="189"/>
        <end position="213"/>
    </location>
</feature>
<evidence type="ECO:0000256" key="4">
    <source>
        <dbReference type="ARBA" id="ARBA00023136"/>
    </source>
</evidence>
<evidence type="ECO:0000256" key="3">
    <source>
        <dbReference type="ARBA" id="ARBA00022989"/>
    </source>
</evidence>
<dbReference type="Pfam" id="PF00672">
    <property type="entry name" value="HAMP"/>
    <property type="match status" value="1"/>
</dbReference>
<keyword evidence="12" id="KW-1185">Reference proteome</keyword>
<evidence type="ECO:0000256" key="1">
    <source>
        <dbReference type="ARBA" id="ARBA00004141"/>
    </source>
</evidence>
<dbReference type="GO" id="GO:0004888">
    <property type="term" value="F:transmembrane signaling receptor activity"/>
    <property type="evidence" value="ECO:0007669"/>
    <property type="project" value="InterPro"/>
</dbReference>
<keyword evidence="5 7" id="KW-0807">Transducer</keyword>
<dbReference type="InterPro" id="IPR003660">
    <property type="entry name" value="HAMP_dom"/>
</dbReference>
<dbReference type="GO" id="GO:0006935">
    <property type="term" value="P:chemotaxis"/>
    <property type="evidence" value="ECO:0007669"/>
    <property type="project" value="InterPro"/>
</dbReference>
<evidence type="ECO:0000256" key="5">
    <source>
        <dbReference type="ARBA" id="ARBA00023224"/>
    </source>
</evidence>
<dbReference type="InterPro" id="IPR004089">
    <property type="entry name" value="MCPsignal_dom"/>
</dbReference>
<name>A0A1H0VRJ0_9GAMM</name>
<dbReference type="CDD" id="cd11386">
    <property type="entry name" value="MCP_signal"/>
    <property type="match status" value="1"/>
</dbReference>
<dbReference type="GeneID" id="300931775"/>
<dbReference type="CDD" id="cd06225">
    <property type="entry name" value="HAMP"/>
    <property type="match status" value="1"/>
</dbReference>
<dbReference type="AlphaFoldDB" id="A0A1H0VRJ0"/>
<evidence type="ECO:0000259" key="9">
    <source>
        <dbReference type="PROSITE" id="PS50111"/>
    </source>
</evidence>
<organism evidence="11 12">
    <name type="scientific">Ectopseudomonas guguanensis</name>
    <dbReference type="NCBI Taxonomy" id="1198456"/>
    <lineage>
        <taxon>Bacteria</taxon>
        <taxon>Pseudomonadati</taxon>
        <taxon>Pseudomonadota</taxon>
        <taxon>Gammaproteobacteria</taxon>
        <taxon>Pseudomonadales</taxon>
        <taxon>Pseudomonadaceae</taxon>
        <taxon>Ectopseudomonas</taxon>
    </lineage>
</organism>
<evidence type="ECO:0000256" key="6">
    <source>
        <dbReference type="ARBA" id="ARBA00029447"/>
    </source>
</evidence>
<dbReference type="GO" id="GO:0007165">
    <property type="term" value="P:signal transduction"/>
    <property type="evidence" value="ECO:0007669"/>
    <property type="project" value="UniProtKB-KW"/>
</dbReference>
<dbReference type="InterPro" id="IPR004090">
    <property type="entry name" value="Chemotax_Me-accpt_rcpt"/>
</dbReference>
<dbReference type="PANTHER" id="PTHR32089:SF119">
    <property type="entry name" value="METHYL-ACCEPTING CHEMOTAXIS PROTEIN CTPL"/>
    <property type="match status" value="1"/>
</dbReference>
<feature type="domain" description="Methyl-accepting transducer" evidence="9">
    <location>
        <begin position="268"/>
        <end position="504"/>
    </location>
</feature>